<evidence type="ECO:0000256" key="1">
    <source>
        <dbReference type="ARBA" id="ARBA00005352"/>
    </source>
</evidence>
<dbReference type="Pfam" id="PF19031">
    <property type="entry name" value="Intu_longin_1"/>
    <property type="match status" value="1"/>
</dbReference>
<keyword evidence="4" id="KW-1185">Reference proteome</keyword>
<dbReference type="GO" id="GO:0035658">
    <property type="term" value="C:Mon1-Ccz1 complex"/>
    <property type="evidence" value="ECO:0007669"/>
    <property type="project" value="InterPro"/>
</dbReference>
<proteinExistence type="inferred from homology"/>
<dbReference type="VEuPathDB" id="TrichDB:TVAG_225840"/>
<dbReference type="PANTHER" id="PTHR13056:SF0">
    <property type="entry name" value="VACUOLAR FUSION PROTEIN CCZ1 HOMOLOG-RELATED"/>
    <property type="match status" value="1"/>
</dbReference>
<evidence type="ECO:0000313" key="3">
    <source>
        <dbReference type="EMBL" id="EAY17958.1"/>
    </source>
</evidence>
<dbReference type="RefSeq" id="XP_001578944.1">
    <property type="nucleotide sequence ID" value="XM_001578894.1"/>
</dbReference>
<sequence>MEVESVKENSILRSFTIFNIIPPKKEGAKPKIYWYYSKEERTEEEKLNEVGLIITFAGFCRKFKPENECDYMFTNKQEIGIYRLYGDIFMSVSIESHAPFNRFLLQSILRHCKLMFSHFWVPLPDIILEGENPPSEEMIESQIDYAFQCIISSINWSHLDFSYIFNSFTRQQITGDFHALKRMCAQLLLRHRKIFSDICILYRKHRVIHSTFTATVTQALAFGMRKRFGHLFLHNPRADRDALTWIIGCYTDTNGINSLYQPVIYIGGVPHLLVAFKLHNYKIVLTLDPEITIDEKILREIPHHLRSICDYLRNNTAVKPITEVPVPFALAMDDQQEMSFDCCQIDAKSRQAVDENFIRGHQAAMYTDTIASVGFPGVQEYFITVIRGARKAEKVVTCKSPSITLSEQLKICNRIIVLKEQNRILPTKSSCSIQ</sequence>
<reference evidence="3" key="1">
    <citation type="submission" date="2006-10" db="EMBL/GenBank/DDBJ databases">
        <authorList>
            <person name="Amadeo P."/>
            <person name="Zhao Q."/>
            <person name="Wortman J."/>
            <person name="Fraser-Liggett C."/>
            <person name="Carlton J."/>
        </authorList>
    </citation>
    <scope>NUCLEOTIDE SEQUENCE</scope>
    <source>
        <strain evidence="3">G3</strain>
    </source>
</reference>
<name>A2DNW3_TRIV3</name>
<dbReference type="GO" id="GO:0016192">
    <property type="term" value="P:vesicle-mediated transport"/>
    <property type="evidence" value="ECO:0000318"/>
    <property type="project" value="GO_Central"/>
</dbReference>
<gene>
    <name evidence="3" type="ORF">TVAG_225840</name>
</gene>
<dbReference type="AlphaFoldDB" id="A2DNW3"/>
<evidence type="ECO:0000259" key="2">
    <source>
        <dbReference type="Pfam" id="PF19031"/>
    </source>
</evidence>
<dbReference type="EMBL" id="DS113224">
    <property type="protein sequence ID" value="EAY17958.1"/>
    <property type="molecule type" value="Genomic_DNA"/>
</dbReference>
<dbReference type="InParanoid" id="A2DNW3"/>
<dbReference type="Proteomes" id="UP000001542">
    <property type="component" value="Unassembled WGS sequence"/>
</dbReference>
<organism evidence="3 4">
    <name type="scientific">Trichomonas vaginalis (strain ATCC PRA-98 / G3)</name>
    <dbReference type="NCBI Taxonomy" id="412133"/>
    <lineage>
        <taxon>Eukaryota</taxon>
        <taxon>Metamonada</taxon>
        <taxon>Parabasalia</taxon>
        <taxon>Trichomonadida</taxon>
        <taxon>Trichomonadidae</taxon>
        <taxon>Trichomonas</taxon>
    </lineage>
</organism>
<dbReference type="OrthoDB" id="10473409at2759"/>
<dbReference type="PANTHER" id="PTHR13056">
    <property type="entry name" value="VACUOLAR FUSION PROTEIN CCZ1 HOMOLOG-RELATED"/>
    <property type="match status" value="1"/>
</dbReference>
<reference evidence="3" key="2">
    <citation type="journal article" date="2007" name="Science">
        <title>Draft genome sequence of the sexually transmitted pathogen Trichomonas vaginalis.</title>
        <authorList>
            <person name="Carlton J.M."/>
            <person name="Hirt R.P."/>
            <person name="Silva J.C."/>
            <person name="Delcher A.L."/>
            <person name="Schatz M."/>
            <person name="Zhao Q."/>
            <person name="Wortman J.R."/>
            <person name="Bidwell S.L."/>
            <person name="Alsmark U.C.M."/>
            <person name="Besteiro S."/>
            <person name="Sicheritz-Ponten T."/>
            <person name="Noel C.J."/>
            <person name="Dacks J.B."/>
            <person name="Foster P.G."/>
            <person name="Simillion C."/>
            <person name="Van de Peer Y."/>
            <person name="Miranda-Saavedra D."/>
            <person name="Barton G.J."/>
            <person name="Westrop G.D."/>
            <person name="Mueller S."/>
            <person name="Dessi D."/>
            <person name="Fiori P.L."/>
            <person name="Ren Q."/>
            <person name="Paulsen I."/>
            <person name="Zhang H."/>
            <person name="Bastida-Corcuera F.D."/>
            <person name="Simoes-Barbosa A."/>
            <person name="Brown M.T."/>
            <person name="Hayes R.D."/>
            <person name="Mukherjee M."/>
            <person name="Okumura C.Y."/>
            <person name="Schneider R."/>
            <person name="Smith A.J."/>
            <person name="Vanacova S."/>
            <person name="Villalvazo M."/>
            <person name="Haas B.J."/>
            <person name="Pertea M."/>
            <person name="Feldblyum T.V."/>
            <person name="Utterback T.R."/>
            <person name="Shu C.L."/>
            <person name="Osoegawa K."/>
            <person name="de Jong P.J."/>
            <person name="Hrdy I."/>
            <person name="Horvathova L."/>
            <person name="Zubacova Z."/>
            <person name="Dolezal P."/>
            <person name="Malik S.B."/>
            <person name="Logsdon J.M. Jr."/>
            <person name="Henze K."/>
            <person name="Gupta A."/>
            <person name="Wang C.C."/>
            <person name="Dunne R.L."/>
            <person name="Upcroft J.A."/>
            <person name="Upcroft P."/>
            <person name="White O."/>
            <person name="Salzberg S.L."/>
            <person name="Tang P."/>
            <person name="Chiu C.-H."/>
            <person name="Lee Y.-S."/>
            <person name="Embley T.M."/>
            <person name="Coombs G.H."/>
            <person name="Mottram J.C."/>
            <person name="Tachezy J."/>
            <person name="Fraser-Liggett C.M."/>
            <person name="Johnson P.J."/>
        </authorList>
    </citation>
    <scope>NUCLEOTIDE SEQUENCE [LARGE SCALE GENOMIC DNA]</scope>
    <source>
        <strain evidence="3">G3</strain>
    </source>
</reference>
<dbReference type="InterPro" id="IPR043987">
    <property type="entry name" value="CCZ1/INTU/HSP4_longin_1"/>
</dbReference>
<dbReference type="InterPro" id="IPR013176">
    <property type="entry name" value="Ccz1"/>
</dbReference>
<protein>
    <recommendedName>
        <fullName evidence="2">CCZ1/INTU/HSP4 first Longin domain-containing protein</fullName>
    </recommendedName>
</protein>
<comment type="similarity">
    <text evidence="1">Belongs to the CCZ1 family.</text>
</comment>
<accession>A2DNW3</accession>
<dbReference type="VEuPathDB" id="TrichDB:TVAGG3_0289420"/>
<feature type="domain" description="CCZ1/INTU/HSP4 first Longin" evidence="2">
    <location>
        <begin position="13"/>
        <end position="117"/>
    </location>
</feature>
<dbReference type="KEGG" id="tva:5463461"/>
<evidence type="ECO:0000313" key="4">
    <source>
        <dbReference type="Proteomes" id="UP000001542"/>
    </source>
</evidence>